<feature type="transmembrane region" description="Helical" evidence="1">
    <location>
        <begin position="163"/>
        <end position="188"/>
    </location>
</feature>
<dbReference type="eggNOG" id="COG4200">
    <property type="taxonomic scope" value="Bacteria"/>
</dbReference>
<gene>
    <name evidence="2" type="ORF">HMPREF0381_1494</name>
</gene>
<keyword evidence="1" id="KW-0812">Transmembrane</keyword>
<dbReference type="RefSeq" id="WP_008751260.1">
    <property type="nucleotide sequence ID" value="NZ_GL622296.1"/>
</dbReference>
<feature type="transmembrane region" description="Helical" evidence="1">
    <location>
        <begin position="49"/>
        <end position="73"/>
    </location>
</feature>
<dbReference type="EMBL" id="AEPW01000057">
    <property type="protein sequence ID" value="EFU76656.1"/>
    <property type="molecule type" value="Genomic_DNA"/>
</dbReference>
<evidence type="ECO:0000313" key="2">
    <source>
        <dbReference type="EMBL" id="EFU76656.1"/>
    </source>
</evidence>
<comment type="caution">
    <text evidence="2">The sequence shown here is derived from an EMBL/GenBank/DDBJ whole genome shotgun (WGS) entry which is preliminary data.</text>
</comment>
<dbReference type="AlphaFoldDB" id="E6LNF9"/>
<dbReference type="CDD" id="cd21807">
    <property type="entry name" value="ABC-2_lan_permease_MutE_EpiE-like"/>
    <property type="match status" value="1"/>
</dbReference>
<organism evidence="2 3">
    <name type="scientific">Lachnoanaerobaculum saburreum DSM 3986</name>
    <dbReference type="NCBI Taxonomy" id="887325"/>
    <lineage>
        <taxon>Bacteria</taxon>
        <taxon>Bacillati</taxon>
        <taxon>Bacillota</taxon>
        <taxon>Clostridia</taxon>
        <taxon>Lachnospirales</taxon>
        <taxon>Lachnospiraceae</taxon>
        <taxon>Lachnoanaerobaculum</taxon>
    </lineage>
</organism>
<dbReference type="NCBIfam" id="TIGR03732">
    <property type="entry name" value="lanti_perm_MutE"/>
    <property type="match status" value="1"/>
</dbReference>
<dbReference type="Pfam" id="PF12730">
    <property type="entry name" value="ABC2_membrane_4"/>
    <property type="match status" value="1"/>
</dbReference>
<accession>E6LNF9</accession>
<evidence type="ECO:0000256" key="1">
    <source>
        <dbReference type="SAM" id="Phobius"/>
    </source>
</evidence>
<evidence type="ECO:0000313" key="3">
    <source>
        <dbReference type="Proteomes" id="UP000003434"/>
    </source>
</evidence>
<proteinExistence type="predicted"/>
<name>E6LNF9_9FIRM</name>
<feature type="transmembrane region" description="Helical" evidence="1">
    <location>
        <begin position="222"/>
        <end position="245"/>
    </location>
</feature>
<dbReference type="HOGENOM" id="CLU_077103_2_0_9"/>
<feature type="transmembrane region" description="Helical" evidence="1">
    <location>
        <begin position="131"/>
        <end position="151"/>
    </location>
</feature>
<feature type="transmembrane region" description="Helical" evidence="1">
    <location>
        <begin position="94"/>
        <end position="125"/>
    </location>
</feature>
<protein>
    <submittedName>
        <fullName evidence="2">Lantibiotic protection ABC transporter permease subunit, MutE/EpiE family</fullName>
    </submittedName>
</protein>
<keyword evidence="1" id="KW-1133">Transmembrane helix</keyword>
<dbReference type="InterPro" id="IPR021205">
    <property type="entry name" value="Lanti_perm_SpaE/MutE/EpiE-like"/>
</dbReference>
<sequence length="251" mass="28029">MNTIGCELLKYKRTFTRKLIVSFPLFFAVQAMAGVKLMPKDIVRNWDLVTSMVFNIWTVVFLPFGMALFAFLVDAQERKAGNYRSLRTHQTSAINIWVGKITVMAFHTLLSCIVLSFSILISGIITAKGTIPYIQIFEAAFVSWLVSLALIPIQLFAATYKGLFLSMVVGFIGFIAGIVSAAGSYWVFIPWAWGIRLMCAIIGVHPNGTLLEQGSNLRDMSVIPTGIVISLSVFIIITIITAFWFKRREVK</sequence>
<dbReference type="Proteomes" id="UP000003434">
    <property type="component" value="Unassembled WGS sequence"/>
</dbReference>
<reference evidence="2 3" key="1">
    <citation type="submission" date="2010-12" db="EMBL/GenBank/DDBJ databases">
        <authorList>
            <person name="Muzny D."/>
            <person name="Qin X."/>
            <person name="Deng J."/>
            <person name="Jiang H."/>
            <person name="Liu Y."/>
            <person name="Qu J."/>
            <person name="Song X.-Z."/>
            <person name="Zhang L."/>
            <person name="Thornton R."/>
            <person name="Coyle M."/>
            <person name="Francisco L."/>
            <person name="Jackson L."/>
            <person name="Javaid M."/>
            <person name="Korchina V."/>
            <person name="Kovar C."/>
            <person name="Mata R."/>
            <person name="Mathew T."/>
            <person name="Ngo R."/>
            <person name="Nguyen L."/>
            <person name="Nguyen N."/>
            <person name="Okwuonu G."/>
            <person name="Ongeri F."/>
            <person name="Pham C."/>
            <person name="Simmons D."/>
            <person name="Wilczek-Boney K."/>
            <person name="Hale W."/>
            <person name="Jakkamsetti A."/>
            <person name="Pham P."/>
            <person name="Ruth R."/>
            <person name="San Lucas F."/>
            <person name="Warren J."/>
            <person name="Zhang J."/>
            <person name="Zhao Z."/>
            <person name="Zhou C."/>
            <person name="Zhu D."/>
            <person name="Lee S."/>
            <person name="Bess C."/>
            <person name="Blankenburg K."/>
            <person name="Forbes L."/>
            <person name="Fu Q."/>
            <person name="Gubbala S."/>
            <person name="Hirani K."/>
            <person name="Jayaseelan J.C."/>
            <person name="Lara F."/>
            <person name="Munidasa M."/>
            <person name="Palculict T."/>
            <person name="Patil S."/>
            <person name="Pu L.-L."/>
            <person name="Saada N."/>
            <person name="Tang L."/>
            <person name="Weissenberger G."/>
            <person name="Zhu Y."/>
            <person name="Hemphill L."/>
            <person name="Shang Y."/>
            <person name="Youmans B."/>
            <person name="Ayvaz T."/>
            <person name="Ross M."/>
            <person name="Santibanez J."/>
            <person name="Aqrawi P."/>
            <person name="Gross S."/>
            <person name="Joshi V."/>
            <person name="Fowler G."/>
            <person name="Nazareth L."/>
            <person name="Reid J."/>
            <person name="Worley K."/>
            <person name="Petrosino J."/>
            <person name="Highlander S."/>
            <person name="Gibbs R."/>
        </authorList>
    </citation>
    <scope>NUCLEOTIDE SEQUENCE [LARGE SCALE GENOMIC DNA]</scope>
    <source>
        <strain evidence="2 3">DSM 3986</strain>
    </source>
</reference>
<keyword evidence="1" id="KW-0472">Membrane</keyword>